<dbReference type="InterPro" id="IPR007325">
    <property type="entry name" value="KFase/CYL"/>
</dbReference>
<reference evidence="2" key="1">
    <citation type="journal article" date="2020" name="Stud. Mycol.">
        <title>101 Dothideomycetes genomes: a test case for predicting lifestyles and emergence of pathogens.</title>
        <authorList>
            <person name="Haridas S."/>
            <person name="Albert R."/>
            <person name="Binder M."/>
            <person name="Bloem J."/>
            <person name="Labutti K."/>
            <person name="Salamov A."/>
            <person name="Andreopoulos B."/>
            <person name="Baker S."/>
            <person name="Barry K."/>
            <person name="Bills G."/>
            <person name="Bluhm B."/>
            <person name="Cannon C."/>
            <person name="Castanera R."/>
            <person name="Culley D."/>
            <person name="Daum C."/>
            <person name="Ezra D."/>
            <person name="Gonzalez J."/>
            <person name="Henrissat B."/>
            <person name="Kuo A."/>
            <person name="Liang C."/>
            <person name="Lipzen A."/>
            <person name="Lutzoni F."/>
            <person name="Magnuson J."/>
            <person name="Mondo S."/>
            <person name="Nolan M."/>
            <person name="Ohm R."/>
            <person name="Pangilinan J."/>
            <person name="Park H.-J."/>
            <person name="Ramirez L."/>
            <person name="Alfaro M."/>
            <person name="Sun H."/>
            <person name="Tritt A."/>
            <person name="Yoshinaga Y."/>
            <person name="Zwiers L.-H."/>
            <person name="Turgeon B."/>
            <person name="Goodwin S."/>
            <person name="Spatafora J."/>
            <person name="Crous P."/>
            <person name="Grigoriev I."/>
        </authorList>
    </citation>
    <scope>NUCLEOTIDE SEQUENCE</scope>
    <source>
        <strain evidence="2">ATCC 16933</strain>
    </source>
</reference>
<name>A0A6A6PF73_9PEZI</name>
<comment type="similarity">
    <text evidence="1">Belongs to the Cyclase 1 superfamily.</text>
</comment>
<dbReference type="PANTHER" id="PTHR34861:SF10">
    <property type="entry name" value="CYCLASE"/>
    <property type="match status" value="1"/>
</dbReference>
<dbReference type="EMBL" id="MU001670">
    <property type="protein sequence ID" value="KAF2462407.1"/>
    <property type="molecule type" value="Genomic_DNA"/>
</dbReference>
<protein>
    <recommendedName>
        <fullName evidence="4">Cyclase-domain-containing protein</fullName>
    </recommendedName>
</protein>
<accession>A0A6A6PF73</accession>
<sequence>MSDSSNSSSAQSRLTQLKGFLTMNKTATTIPWDPDSTKFPTRKELPSIPGAPKDAAWVWGENDFSGRLNLLTPTRVRAAAKEITYGEIVPVNLPLDVPSTPAFGRRSFEQEIKPVVAPICYDDVYHLNTQSGTQWDGFRHFAHIPTGQFYNRTTAEDLVGPNPNHKCSIHYLAEHGIAGRGVLLDYAAYAAKMGARFDSFDYHEISWDELYQCGKDQGIDIRPAAQGGDIKVGDILFVRSGWVEQYYQKTPEERHRLATRETTHGPDSKLRYAGVSQEEKVLDWLHDCYFAAVSGDGPTFEAWPTQREYYLHEYILALWGMPLGEMLDLEKLAQKCREHNKWFFFFSSTPANCRGGVGSHVNGQAIL</sequence>
<dbReference type="Gene3D" id="3.50.30.50">
    <property type="entry name" value="Putative cyclase"/>
    <property type="match status" value="1"/>
</dbReference>
<evidence type="ECO:0008006" key="4">
    <source>
        <dbReference type="Google" id="ProtNLM"/>
    </source>
</evidence>
<evidence type="ECO:0000313" key="2">
    <source>
        <dbReference type="EMBL" id="KAF2462407.1"/>
    </source>
</evidence>
<keyword evidence="3" id="KW-1185">Reference proteome</keyword>
<dbReference type="GO" id="GO:0004061">
    <property type="term" value="F:arylformamidase activity"/>
    <property type="evidence" value="ECO:0007669"/>
    <property type="project" value="InterPro"/>
</dbReference>
<dbReference type="Pfam" id="PF04199">
    <property type="entry name" value="Cyclase"/>
    <property type="match status" value="1"/>
</dbReference>
<evidence type="ECO:0000256" key="1">
    <source>
        <dbReference type="ARBA" id="ARBA00007865"/>
    </source>
</evidence>
<dbReference type="AlphaFoldDB" id="A0A6A6PF73"/>
<gene>
    <name evidence="2" type="ORF">BDY21DRAFT_383324</name>
</gene>
<dbReference type="InterPro" id="IPR037175">
    <property type="entry name" value="KFase_sf"/>
</dbReference>
<dbReference type="SUPFAM" id="SSF102198">
    <property type="entry name" value="Putative cyclase"/>
    <property type="match status" value="1"/>
</dbReference>
<dbReference type="GO" id="GO:0019441">
    <property type="term" value="P:L-tryptophan catabolic process to kynurenine"/>
    <property type="evidence" value="ECO:0007669"/>
    <property type="project" value="InterPro"/>
</dbReference>
<organism evidence="2 3">
    <name type="scientific">Lineolata rhizophorae</name>
    <dbReference type="NCBI Taxonomy" id="578093"/>
    <lineage>
        <taxon>Eukaryota</taxon>
        <taxon>Fungi</taxon>
        <taxon>Dikarya</taxon>
        <taxon>Ascomycota</taxon>
        <taxon>Pezizomycotina</taxon>
        <taxon>Dothideomycetes</taxon>
        <taxon>Dothideomycetes incertae sedis</taxon>
        <taxon>Lineolatales</taxon>
        <taxon>Lineolataceae</taxon>
        <taxon>Lineolata</taxon>
    </lineage>
</organism>
<dbReference type="Proteomes" id="UP000799766">
    <property type="component" value="Unassembled WGS sequence"/>
</dbReference>
<dbReference type="PANTHER" id="PTHR34861">
    <property type="match status" value="1"/>
</dbReference>
<proteinExistence type="inferred from homology"/>
<evidence type="ECO:0000313" key="3">
    <source>
        <dbReference type="Proteomes" id="UP000799766"/>
    </source>
</evidence>
<dbReference type="OrthoDB" id="5396at2759"/>